<dbReference type="Pfam" id="PF02655">
    <property type="entry name" value="ATP-grasp_3"/>
    <property type="match status" value="1"/>
</dbReference>
<reference evidence="3 4" key="1">
    <citation type="journal article" date="2016" name="Nat. Commun.">
        <title>Thousands of microbial genomes shed light on interconnected biogeochemical processes in an aquifer system.</title>
        <authorList>
            <person name="Anantharaman K."/>
            <person name="Brown C.T."/>
            <person name="Hug L.A."/>
            <person name="Sharon I."/>
            <person name="Castelle C.J."/>
            <person name="Probst A.J."/>
            <person name="Thomas B.C."/>
            <person name="Singh A."/>
            <person name="Wilkins M.J."/>
            <person name="Karaoz U."/>
            <person name="Brodie E.L."/>
            <person name="Williams K.H."/>
            <person name="Hubbard S.S."/>
            <person name="Banfield J.F."/>
        </authorList>
    </citation>
    <scope>NUCLEOTIDE SEQUENCE [LARGE SCALE GENOMIC DNA]</scope>
</reference>
<evidence type="ECO:0000256" key="1">
    <source>
        <dbReference type="PROSITE-ProRule" id="PRU00409"/>
    </source>
</evidence>
<accession>A0A1F6PBL3</accession>
<protein>
    <recommendedName>
        <fullName evidence="2">ATP-grasp domain-containing protein</fullName>
    </recommendedName>
</protein>
<dbReference type="GO" id="GO:0005524">
    <property type="term" value="F:ATP binding"/>
    <property type="evidence" value="ECO:0007669"/>
    <property type="project" value="UniProtKB-UniRule"/>
</dbReference>
<evidence type="ECO:0000313" key="4">
    <source>
        <dbReference type="Proteomes" id="UP000176634"/>
    </source>
</evidence>
<evidence type="ECO:0000259" key="2">
    <source>
        <dbReference type="PROSITE" id="PS50975"/>
    </source>
</evidence>
<comment type="caution">
    <text evidence="3">The sequence shown here is derived from an EMBL/GenBank/DDBJ whole genome shotgun (WGS) entry which is preliminary data.</text>
</comment>
<dbReference type="Gene3D" id="3.30.470.20">
    <property type="entry name" value="ATP-grasp fold, B domain"/>
    <property type="match status" value="1"/>
</dbReference>
<dbReference type="Proteomes" id="UP000176634">
    <property type="component" value="Unassembled WGS sequence"/>
</dbReference>
<evidence type="ECO:0000313" key="3">
    <source>
        <dbReference type="EMBL" id="OGH93363.1"/>
    </source>
</evidence>
<feature type="domain" description="ATP-grasp" evidence="2">
    <location>
        <begin position="138"/>
        <end position="352"/>
    </location>
</feature>
<keyword evidence="1" id="KW-0067">ATP-binding</keyword>
<proteinExistence type="predicted"/>
<dbReference type="EMBL" id="MFRA01000001">
    <property type="protein sequence ID" value="OGH93363.1"/>
    <property type="molecule type" value="Genomic_DNA"/>
</dbReference>
<keyword evidence="1" id="KW-0547">Nucleotide-binding</keyword>
<dbReference type="InterPro" id="IPR011761">
    <property type="entry name" value="ATP-grasp"/>
</dbReference>
<gene>
    <name evidence="3" type="ORF">A2563_02015</name>
</gene>
<sequence length="434" mass="49348">MVNSTVVNKAISKRLIKHRLFFGRMREKKINFLFRMRVKNTKVFYVCRDIERAVGAGLDLNNYFIITNKSDLSQKLAKQTSNIIIINNKNQLNTAELLNHTETKKQIKPKDYVLVFKNNSIVEKICKENKWVLLNPKAELGEQIESKVSQVAWLGKLAKYLPPHKVDICQNIKWNNAPFVLQFNHSHTGSGIFFIKSKKELEKLQNKFARRPVRTMEYINGPVFTNNNVVWGNKTSMGNISYQITGLSPFTENKFTTIGNDWALPNKILDKKQIKQYKKIVTDIGKKLNNDGWKGLFGVDIIVNEKTGQLYLLEINARQPASTTFESQLQILQDETEESKTTTFEAHLAAVLGIKPTNTELITINNGAQIVQRVTSKITKLNKLTIKNPAIINILNYNNTALGADLARIQCTQSIMEKHNTLNALGKTISISIC</sequence>
<dbReference type="SUPFAM" id="SSF56059">
    <property type="entry name" value="Glutathione synthetase ATP-binding domain-like"/>
    <property type="match status" value="1"/>
</dbReference>
<organism evidence="3 4">
    <name type="scientific">Candidatus Magasanikbacteria bacterium RIFOXYD1_FULL_40_23</name>
    <dbReference type="NCBI Taxonomy" id="1798705"/>
    <lineage>
        <taxon>Bacteria</taxon>
        <taxon>Candidatus Magasanikiibacteriota</taxon>
    </lineage>
</organism>
<dbReference type="GO" id="GO:0046872">
    <property type="term" value="F:metal ion binding"/>
    <property type="evidence" value="ECO:0007669"/>
    <property type="project" value="InterPro"/>
</dbReference>
<dbReference type="STRING" id="1798705.A2563_02015"/>
<dbReference type="PROSITE" id="PS50975">
    <property type="entry name" value="ATP_GRASP"/>
    <property type="match status" value="1"/>
</dbReference>
<dbReference type="AlphaFoldDB" id="A0A1F6PBL3"/>
<dbReference type="InterPro" id="IPR003806">
    <property type="entry name" value="ATP-grasp_PylC-type"/>
</dbReference>
<name>A0A1F6PBL3_9BACT</name>